<organism evidence="1">
    <name type="scientific">marine sediment metagenome</name>
    <dbReference type="NCBI Taxonomy" id="412755"/>
    <lineage>
        <taxon>unclassified sequences</taxon>
        <taxon>metagenomes</taxon>
        <taxon>ecological metagenomes</taxon>
    </lineage>
</organism>
<gene>
    <name evidence="1" type="ORF">LCGC14_1329940</name>
</gene>
<proteinExistence type="predicted"/>
<accession>A0A0F9L2S5</accession>
<dbReference type="EMBL" id="LAZR01008022">
    <property type="protein sequence ID" value="KKM81416.1"/>
    <property type="molecule type" value="Genomic_DNA"/>
</dbReference>
<reference evidence="1" key="1">
    <citation type="journal article" date="2015" name="Nature">
        <title>Complex archaea that bridge the gap between prokaryotes and eukaryotes.</title>
        <authorList>
            <person name="Spang A."/>
            <person name="Saw J.H."/>
            <person name="Jorgensen S.L."/>
            <person name="Zaremba-Niedzwiedzka K."/>
            <person name="Martijn J."/>
            <person name="Lind A.E."/>
            <person name="van Eijk R."/>
            <person name="Schleper C."/>
            <person name="Guy L."/>
            <person name="Ettema T.J."/>
        </authorList>
    </citation>
    <scope>NUCLEOTIDE SEQUENCE</scope>
</reference>
<protein>
    <submittedName>
        <fullName evidence="1">Uncharacterized protein</fullName>
    </submittedName>
</protein>
<comment type="caution">
    <text evidence="1">The sequence shown here is derived from an EMBL/GenBank/DDBJ whole genome shotgun (WGS) entry which is preliminary data.</text>
</comment>
<evidence type="ECO:0000313" key="1">
    <source>
        <dbReference type="EMBL" id="KKM81416.1"/>
    </source>
</evidence>
<feature type="non-terminal residue" evidence="1">
    <location>
        <position position="55"/>
    </location>
</feature>
<name>A0A0F9L2S5_9ZZZZ</name>
<sequence>MSAPPYPKIENLYASKDGGEARAIGVLKRPARTEQIARWLCTEKIDGTNIRVSLE</sequence>
<dbReference type="AlphaFoldDB" id="A0A0F9L2S5"/>